<name>A0A1G5L8P9_9BACL</name>
<evidence type="ECO:0000313" key="2">
    <source>
        <dbReference type="Proteomes" id="UP000198538"/>
    </source>
</evidence>
<sequence>MSFYTSFQCNGSETLFLFEIMNIPEAKQLRAESHAAAGRGEAAPSYTQILKGLVQDHVINISDQEITLEPQVHMLLTACKLSSAVTRLELFNTDQGRSVTYGFLSSNLLVEWIWKPMHHQSVFTSYPSLQDMFKVLGNRLDMNDTPPEAVPDLGQESMRTSIGADTLRRLFELEISPAGHGDEQAEISERTEDAKETEATDKMQVILEEDKHLDQGWVQPLCCSFAALEQQGRFEVYTRGTDERSQVIYFIGSTSGNWLFLEGETEDVFTTFILTEEELVQSLFLLTTRSISVLPYVR</sequence>
<organism evidence="1 2">
    <name type="scientific">Paenibacillus polysaccharolyticus</name>
    <dbReference type="NCBI Taxonomy" id="582692"/>
    <lineage>
        <taxon>Bacteria</taxon>
        <taxon>Bacillati</taxon>
        <taxon>Bacillota</taxon>
        <taxon>Bacilli</taxon>
        <taxon>Bacillales</taxon>
        <taxon>Paenibacillaceae</taxon>
        <taxon>Paenibacillus</taxon>
    </lineage>
</organism>
<dbReference type="EMBL" id="FMVM01000021">
    <property type="protein sequence ID" value="SCZ08831.1"/>
    <property type="molecule type" value="Genomic_DNA"/>
</dbReference>
<dbReference type="AlphaFoldDB" id="A0A1G5L8P9"/>
<proteinExistence type="predicted"/>
<gene>
    <name evidence="1" type="ORF">SAMN05720606_12130</name>
</gene>
<dbReference type="RefSeq" id="WP_090924315.1">
    <property type="nucleotide sequence ID" value="NZ_FMVM01000021.1"/>
</dbReference>
<accession>A0A1G5L8P9</accession>
<reference evidence="2" key="1">
    <citation type="submission" date="2016-10" db="EMBL/GenBank/DDBJ databases">
        <authorList>
            <person name="Varghese N."/>
            <person name="Submissions S."/>
        </authorList>
    </citation>
    <scope>NUCLEOTIDE SEQUENCE [LARGE SCALE GENOMIC DNA]</scope>
    <source>
        <strain evidence="2">BL9</strain>
    </source>
</reference>
<protein>
    <recommendedName>
        <fullName evidence="3">EspG family protein</fullName>
    </recommendedName>
</protein>
<dbReference type="Proteomes" id="UP000198538">
    <property type="component" value="Unassembled WGS sequence"/>
</dbReference>
<dbReference type="STRING" id="582692.SAMN05720606_12130"/>
<keyword evidence="2" id="KW-1185">Reference proteome</keyword>
<evidence type="ECO:0000313" key="1">
    <source>
        <dbReference type="EMBL" id="SCZ08831.1"/>
    </source>
</evidence>
<evidence type="ECO:0008006" key="3">
    <source>
        <dbReference type="Google" id="ProtNLM"/>
    </source>
</evidence>